<dbReference type="Proteomes" id="UP000813444">
    <property type="component" value="Unassembled WGS sequence"/>
</dbReference>
<protein>
    <submittedName>
        <fullName evidence="1">Uncharacterized protein</fullName>
    </submittedName>
</protein>
<keyword evidence="2" id="KW-1185">Reference proteome</keyword>
<sequence length="277" mass="31729">MPAMPIPGIEPNCKYFRTSASVDHHDRTVPLQNNAGSPSRRTRLLNGHKRDPWVIQWHSCHSWWPVHRRLDAIRIIGLRYWLAEEHFQTNTTNAPNLRSSLLVSHGLTKEGAHGPGISITRSNTRPHKPPVEHMRGWFRLNLFLRRSTFPDSYRKRWGDMPTYRGGPCFLSPLLSHGFRNSGITLAISKNHPLRPRFYDIGSVVLDFGPGFSSSLTRDQGALRNPEHHPYLPRNQGQVSSIWSEANHINRQEPPKPLIECMVHALIRAKDRTPSLQP</sequence>
<dbReference type="AlphaFoldDB" id="A0A8K0WS27"/>
<dbReference type="EMBL" id="JAGPNK010000006">
    <property type="protein sequence ID" value="KAH7320136.1"/>
    <property type="molecule type" value="Genomic_DNA"/>
</dbReference>
<name>A0A8K0WS27_9HYPO</name>
<reference evidence="1" key="1">
    <citation type="journal article" date="2021" name="Nat. Commun.">
        <title>Genetic determinants of endophytism in the Arabidopsis root mycobiome.</title>
        <authorList>
            <person name="Mesny F."/>
            <person name="Miyauchi S."/>
            <person name="Thiergart T."/>
            <person name="Pickel B."/>
            <person name="Atanasova L."/>
            <person name="Karlsson M."/>
            <person name="Huettel B."/>
            <person name="Barry K.W."/>
            <person name="Haridas S."/>
            <person name="Chen C."/>
            <person name="Bauer D."/>
            <person name="Andreopoulos W."/>
            <person name="Pangilinan J."/>
            <person name="LaButti K."/>
            <person name="Riley R."/>
            <person name="Lipzen A."/>
            <person name="Clum A."/>
            <person name="Drula E."/>
            <person name="Henrissat B."/>
            <person name="Kohler A."/>
            <person name="Grigoriev I.V."/>
            <person name="Martin F.M."/>
            <person name="Hacquard S."/>
        </authorList>
    </citation>
    <scope>NUCLEOTIDE SEQUENCE</scope>
    <source>
        <strain evidence="1">MPI-CAGE-CH-0235</strain>
    </source>
</reference>
<accession>A0A8K0WS27</accession>
<gene>
    <name evidence="1" type="ORF">B0I35DRAFT_229591</name>
</gene>
<organism evidence="1 2">
    <name type="scientific">Stachybotrys elegans</name>
    <dbReference type="NCBI Taxonomy" id="80388"/>
    <lineage>
        <taxon>Eukaryota</taxon>
        <taxon>Fungi</taxon>
        <taxon>Dikarya</taxon>
        <taxon>Ascomycota</taxon>
        <taxon>Pezizomycotina</taxon>
        <taxon>Sordariomycetes</taxon>
        <taxon>Hypocreomycetidae</taxon>
        <taxon>Hypocreales</taxon>
        <taxon>Stachybotryaceae</taxon>
        <taxon>Stachybotrys</taxon>
    </lineage>
</organism>
<comment type="caution">
    <text evidence="1">The sequence shown here is derived from an EMBL/GenBank/DDBJ whole genome shotgun (WGS) entry which is preliminary data.</text>
</comment>
<evidence type="ECO:0000313" key="2">
    <source>
        <dbReference type="Proteomes" id="UP000813444"/>
    </source>
</evidence>
<evidence type="ECO:0000313" key="1">
    <source>
        <dbReference type="EMBL" id="KAH7320136.1"/>
    </source>
</evidence>
<proteinExistence type="predicted"/>